<dbReference type="GO" id="GO:0071949">
    <property type="term" value="F:FAD binding"/>
    <property type="evidence" value="ECO:0007669"/>
    <property type="project" value="TreeGrafter"/>
</dbReference>
<dbReference type="GO" id="GO:0006139">
    <property type="term" value="P:nucleobase-containing compound metabolic process"/>
    <property type="evidence" value="ECO:0007669"/>
    <property type="project" value="UniProtKB-ARBA"/>
</dbReference>
<dbReference type="EMBL" id="QWGR01000006">
    <property type="protein sequence ID" value="RIJ47908.1"/>
    <property type="molecule type" value="Genomic_DNA"/>
</dbReference>
<protein>
    <submittedName>
        <fullName evidence="9">Deoxyribodipyrimidine photo-lyase</fullName>
    </submittedName>
</protein>
<dbReference type="InterPro" id="IPR036134">
    <property type="entry name" value="Crypto/Photolyase_FAD-like_sf"/>
</dbReference>
<keyword evidence="10" id="KW-1185">Reference proteome</keyword>
<comment type="cofactor">
    <cofactor evidence="1">
        <name>(6R)-5,10-methylene-5,6,7,8-tetrahydrofolate</name>
        <dbReference type="ChEBI" id="CHEBI:15636"/>
    </cofactor>
</comment>
<keyword evidence="9" id="KW-0456">Lyase</keyword>
<evidence type="ECO:0000256" key="3">
    <source>
        <dbReference type="ARBA" id="ARBA00022827"/>
    </source>
</evidence>
<comment type="caution">
    <text evidence="9">The sequence shown here is derived from an EMBL/GenBank/DDBJ whole genome shotgun (WGS) entry which is preliminary data.</text>
</comment>
<dbReference type="PROSITE" id="PS00394">
    <property type="entry name" value="DNA_PHOTOLYASES_1_1"/>
    <property type="match status" value="1"/>
</dbReference>
<evidence type="ECO:0000256" key="7">
    <source>
        <dbReference type="RuleBase" id="RU004182"/>
    </source>
</evidence>
<proteinExistence type="inferred from homology"/>
<dbReference type="InterPro" id="IPR005101">
    <property type="entry name" value="Cryptochr/Photolyase_FAD-bd"/>
</dbReference>
<dbReference type="Gene3D" id="3.40.50.620">
    <property type="entry name" value="HUPs"/>
    <property type="match status" value="1"/>
</dbReference>
<dbReference type="Proteomes" id="UP000265926">
    <property type="component" value="Unassembled WGS sequence"/>
</dbReference>
<evidence type="ECO:0000256" key="6">
    <source>
        <dbReference type="PIRSR" id="PIRSR602081-2"/>
    </source>
</evidence>
<feature type="site" description="Electron transfer via tryptophanyl radical" evidence="6">
    <location>
        <position position="285"/>
    </location>
</feature>
<dbReference type="OrthoDB" id="9772484at2"/>
<dbReference type="PRINTS" id="PR00147">
    <property type="entry name" value="DNAPHOTLYASE"/>
</dbReference>
<dbReference type="Pfam" id="PF03441">
    <property type="entry name" value="FAD_binding_7"/>
    <property type="match status" value="1"/>
</dbReference>
<dbReference type="Pfam" id="PF00875">
    <property type="entry name" value="DNA_photolyase"/>
    <property type="match status" value="1"/>
</dbReference>
<evidence type="ECO:0000313" key="9">
    <source>
        <dbReference type="EMBL" id="RIJ47908.1"/>
    </source>
</evidence>
<dbReference type="InterPro" id="IPR018394">
    <property type="entry name" value="DNA_photolyase_1_CS_C"/>
</dbReference>
<keyword evidence="3 5" id="KW-0274">FAD</keyword>
<dbReference type="PANTHER" id="PTHR11455:SF9">
    <property type="entry name" value="CRYPTOCHROME CIRCADIAN CLOCK 5 ISOFORM X1"/>
    <property type="match status" value="1"/>
</dbReference>
<dbReference type="AlphaFoldDB" id="A0A399SWP3"/>
<evidence type="ECO:0000259" key="8">
    <source>
        <dbReference type="PROSITE" id="PS51645"/>
    </source>
</evidence>
<dbReference type="SUPFAM" id="SSF52425">
    <property type="entry name" value="Cryptochrome/photolyase, N-terminal domain"/>
    <property type="match status" value="1"/>
</dbReference>
<dbReference type="GO" id="GO:0003904">
    <property type="term" value="F:deoxyribodipyrimidine photo-lyase activity"/>
    <property type="evidence" value="ECO:0007669"/>
    <property type="project" value="TreeGrafter"/>
</dbReference>
<dbReference type="InterPro" id="IPR002081">
    <property type="entry name" value="Cryptochrome/DNA_photolyase_1"/>
</dbReference>
<feature type="binding site" evidence="5">
    <location>
        <begin position="254"/>
        <end position="261"/>
    </location>
    <ligand>
        <name>FAD</name>
        <dbReference type="ChEBI" id="CHEBI:57692"/>
    </ligand>
</feature>
<dbReference type="GO" id="GO:0003677">
    <property type="term" value="F:DNA binding"/>
    <property type="evidence" value="ECO:0007669"/>
    <property type="project" value="TreeGrafter"/>
</dbReference>
<reference evidence="9 10" key="1">
    <citation type="submission" date="2018-08" db="EMBL/GenBank/DDBJ databases">
        <title>Pallidiluteibacterium maritimus gen. nov., sp. nov., isolated from coastal sediment.</title>
        <authorList>
            <person name="Zhou L.Y."/>
        </authorList>
    </citation>
    <scope>NUCLEOTIDE SEQUENCE [LARGE SCALE GENOMIC DNA]</scope>
    <source>
        <strain evidence="9 10">XSD2</strain>
    </source>
</reference>
<dbReference type="InterPro" id="IPR006050">
    <property type="entry name" value="DNA_photolyase_N"/>
</dbReference>
<name>A0A399SWP3_9BACT</name>
<feature type="site" description="Electron transfer via tryptophanyl radical" evidence="6">
    <location>
        <position position="361"/>
    </location>
</feature>
<comment type="cofactor">
    <cofactor evidence="5">
        <name>FAD</name>
        <dbReference type="ChEBI" id="CHEBI:57692"/>
    </cofactor>
    <text evidence="5">Binds 1 FAD per subunit.</text>
</comment>
<feature type="binding site" evidence="5">
    <location>
        <position position="211"/>
    </location>
    <ligand>
        <name>FAD</name>
        <dbReference type="ChEBI" id="CHEBI:57692"/>
    </ligand>
</feature>
<accession>A0A399SWP3</accession>
<dbReference type="PROSITE" id="PS51645">
    <property type="entry name" value="PHR_CRY_ALPHA_BETA"/>
    <property type="match status" value="1"/>
</dbReference>
<evidence type="ECO:0000256" key="4">
    <source>
        <dbReference type="ARBA" id="ARBA00022991"/>
    </source>
</evidence>
<dbReference type="Gene3D" id="1.10.579.10">
    <property type="entry name" value="DNA Cyclobutane Dipyrimidine Photolyase, subunit A, domain 3"/>
    <property type="match status" value="1"/>
</dbReference>
<keyword evidence="2 5" id="KW-0285">Flavoprotein</keyword>
<dbReference type="SUPFAM" id="SSF48173">
    <property type="entry name" value="Cryptochrome/photolyase FAD-binding domain"/>
    <property type="match status" value="1"/>
</dbReference>
<organism evidence="9 10">
    <name type="scientific">Maribellus luteus</name>
    <dbReference type="NCBI Taxonomy" id="2305463"/>
    <lineage>
        <taxon>Bacteria</taxon>
        <taxon>Pseudomonadati</taxon>
        <taxon>Bacteroidota</taxon>
        <taxon>Bacteroidia</taxon>
        <taxon>Marinilabiliales</taxon>
        <taxon>Prolixibacteraceae</taxon>
        <taxon>Maribellus</taxon>
    </lineage>
</organism>
<evidence type="ECO:0000313" key="10">
    <source>
        <dbReference type="Proteomes" id="UP000265926"/>
    </source>
</evidence>
<evidence type="ECO:0000256" key="1">
    <source>
        <dbReference type="ARBA" id="ARBA00001932"/>
    </source>
</evidence>
<dbReference type="PANTHER" id="PTHR11455">
    <property type="entry name" value="CRYPTOCHROME"/>
    <property type="match status" value="1"/>
</dbReference>
<dbReference type="InterPro" id="IPR014729">
    <property type="entry name" value="Rossmann-like_a/b/a_fold"/>
</dbReference>
<gene>
    <name evidence="9" type="ORF">D1614_12335</name>
</gene>
<dbReference type="PROSITE" id="PS00691">
    <property type="entry name" value="DNA_PHOTOLYASES_1_2"/>
    <property type="match status" value="1"/>
</dbReference>
<dbReference type="Gene3D" id="1.25.40.80">
    <property type="match status" value="1"/>
</dbReference>
<evidence type="ECO:0000256" key="2">
    <source>
        <dbReference type="ARBA" id="ARBA00022630"/>
    </source>
</evidence>
<dbReference type="InterPro" id="IPR036155">
    <property type="entry name" value="Crypto/Photolyase_N_sf"/>
</dbReference>
<feature type="domain" description="Photolyase/cryptochrome alpha/beta" evidence="8">
    <location>
        <begin position="5"/>
        <end position="134"/>
    </location>
</feature>
<evidence type="ECO:0000256" key="5">
    <source>
        <dbReference type="PIRSR" id="PIRSR602081-1"/>
    </source>
</evidence>
<dbReference type="GO" id="GO:0006950">
    <property type="term" value="P:response to stress"/>
    <property type="evidence" value="ECO:0007669"/>
    <property type="project" value="UniProtKB-ARBA"/>
</dbReference>
<sequence length="430" mass="50782">MIKEMNAVFWFRRDLRLEDNTALAKALSGTLKVIPLFIFDTNILDELPPDDARITFIYRQLEKINAELKRHGSGLLIKHGDPQEVWKEMIQQFPVKEVYFNKDYEPYAIRRDEQVKTFLAAANIPVFSLKDQVVFEESEVMKPDGECYTVFTPYKSRWLQQLKTQGLPAFQNTKWENFEKKNFDFPSLEAIGFSENPMPVKDANFSVIGNYEQTRNLPALEGTSNLSVHLRFGTVSIRDIVRKVYDKFPVFLSELIWREFFMQILFHYPRVVHHNFRAKYDGIQWRNNEKEFERWCRGETGYPMVDAGMRELNETGYMHNRVRMVTASFLCKHLLIDWRWGEAYFAKKLLDYELSSNNGNWQWAAGTGCDAAPYFRIFNPAEQQKKFDKKLDYVKRWIPELNSFNYPTPMVEHTFARQRALAAYQQGIIK</sequence>
<comment type="similarity">
    <text evidence="7">Belongs to the DNA photolyase family.</text>
</comment>
<keyword evidence="4 7" id="KW-0157">Chromophore</keyword>
<feature type="binding site" evidence="5">
    <location>
        <position position="251"/>
    </location>
    <ligand>
        <name>FAD</name>
        <dbReference type="ChEBI" id="CHEBI:57692"/>
    </ligand>
</feature>
<feature type="binding site" evidence="5">
    <location>
        <begin position="223"/>
        <end position="227"/>
    </location>
    <ligand>
        <name>FAD</name>
        <dbReference type="ChEBI" id="CHEBI:57692"/>
    </ligand>
</feature>
<feature type="site" description="Electron transfer via tryptophanyl radical" evidence="6">
    <location>
        <position position="338"/>
    </location>
</feature>